<evidence type="ECO:0000313" key="1">
    <source>
        <dbReference type="EMBL" id="SUZ57650.1"/>
    </source>
</evidence>
<gene>
    <name evidence="1" type="ORF">METZ01_LOCUS10504</name>
</gene>
<organism evidence="1">
    <name type="scientific">marine metagenome</name>
    <dbReference type="NCBI Taxonomy" id="408172"/>
    <lineage>
        <taxon>unclassified sequences</taxon>
        <taxon>metagenomes</taxon>
        <taxon>ecological metagenomes</taxon>
    </lineage>
</organism>
<dbReference type="AlphaFoldDB" id="A0A381NSX0"/>
<accession>A0A381NSX0</accession>
<name>A0A381NSX0_9ZZZZ</name>
<proteinExistence type="predicted"/>
<sequence>MILLELININKSTIAIKQANTPINAIFPFSLKKLSKSR</sequence>
<protein>
    <submittedName>
        <fullName evidence="1">Uncharacterized protein</fullName>
    </submittedName>
</protein>
<dbReference type="EMBL" id="UINC01000570">
    <property type="protein sequence ID" value="SUZ57650.1"/>
    <property type="molecule type" value="Genomic_DNA"/>
</dbReference>
<reference evidence="1" key="1">
    <citation type="submission" date="2018-05" db="EMBL/GenBank/DDBJ databases">
        <authorList>
            <person name="Lanie J.A."/>
            <person name="Ng W.-L."/>
            <person name="Kazmierczak K.M."/>
            <person name="Andrzejewski T.M."/>
            <person name="Davidsen T.M."/>
            <person name="Wayne K.J."/>
            <person name="Tettelin H."/>
            <person name="Glass J.I."/>
            <person name="Rusch D."/>
            <person name="Podicherti R."/>
            <person name="Tsui H.-C.T."/>
            <person name="Winkler M.E."/>
        </authorList>
    </citation>
    <scope>NUCLEOTIDE SEQUENCE</scope>
</reference>